<dbReference type="CDD" id="cd00590">
    <property type="entry name" value="RRM_SF"/>
    <property type="match status" value="1"/>
</dbReference>
<evidence type="ECO:0000313" key="9">
    <source>
        <dbReference type="EMBL" id="EZG72951.1"/>
    </source>
</evidence>
<dbReference type="Pfam" id="PF00076">
    <property type="entry name" value="RRM_1"/>
    <property type="match status" value="2"/>
</dbReference>
<dbReference type="AlphaFoldDB" id="A0A023B9F8"/>
<dbReference type="Gene3D" id="3.30.70.330">
    <property type="match status" value="2"/>
</dbReference>
<dbReference type="InterPro" id="IPR035979">
    <property type="entry name" value="RBD_domain_sf"/>
</dbReference>
<keyword evidence="3" id="KW-0677">Repeat</keyword>
<keyword evidence="2" id="KW-0507">mRNA processing</keyword>
<gene>
    <name evidence="9" type="ORF">GNI_050010</name>
</gene>
<dbReference type="Proteomes" id="UP000019763">
    <property type="component" value="Unassembled WGS sequence"/>
</dbReference>
<feature type="region of interest" description="Disordered" evidence="7">
    <location>
        <begin position="169"/>
        <end position="262"/>
    </location>
</feature>
<keyword evidence="4 6" id="KW-0694">RNA-binding</keyword>
<dbReference type="SMART" id="SM00360">
    <property type="entry name" value="RRM"/>
    <property type="match status" value="2"/>
</dbReference>
<dbReference type="GeneID" id="22911832"/>
<dbReference type="RefSeq" id="XP_011129710.1">
    <property type="nucleotide sequence ID" value="XM_011131408.1"/>
</dbReference>
<dbReference type="SUPFAM" id="SSF54928">
    <property type="entry name" value="RNA-binding domain, RBD"/>
    <property type="match status" value="1"/>
</dbReference>
<comment type="subcellular location">
    <subcellularLocation>
        <location evidence="1">Nucleus</location>
    </subcellularLocation>
</comment>
<name>A0A023B9F8_GRENI</name>
<organism evidence="9 10">
    <name type="scientific">Gregarina niphandrodes</name>
    <name type="common">Septate eugregarine</name>
    <dbReference type="NCBI Taxonomy" id="110365"/>
    <lineage>
        <taxon>Eukaryota</taxon>
        <taxon>Sar</taxon>
        <taxon>Alveolata</taxon>
        <taxon>Apicomplexa</taxon>
        <taxon>Conoidasida</taxon>
        <taxon>Gregarinasina</taxon>
        <taxon>Eugregarinorida</taxon>
        <taxon>Gregarinidae</taxon>
        <taxon>Gregarina</taxon>
    </lineage>
</organism>
<evidence type="ECO:0000256" key="1">
    <source>
        <dbReference type="ARBA" id="ARBA00004123"/>
    </source>
</evidence>
<evidence type="ECO:0000256" key="5">
    <source>
        <dbReference type="ARBA" id="ARBA00023242"/>
    </source>
</evidence>
<proteinExistence type="predicted"/>
<dbReference type="GO" id="GO:0005737">
    <property type="term" value="C:cytoplasm"/>
    <property type="evidence" value="ECO:0007669"/>
    <property type="project" value="TreeGrafter"/>
</dbReference>
<feature type="compositionally biased region" description="Basic and acidic residues" evidence="7">
    <location>
        <begin position="172"/>
        <end position="248"/>
    </location>
</feature>
<keyword evidence="10" id="KW-1185">Reference proteome</keyword>
<dbReference type="OrthoDB" id="1099063at2759"/>
<dbReference type="PANTHER" id="PTHR23003:SF62">
    <property type="entry name" value="SERINE_ARGININE (SR)-TYPE SHUTTLING MRNA BINDING PROTEIN NPL3"/>
    <property type="match status" value="1"/>
</dbReference>
<evidence type="ECO:0000256" key="4">
    <source>
        <dbReference type="ARBA" id="ARBA00022884"/>
    </source>
</evidence>
<evidence type="ECO:0000256" key="3">
    <source>
        <dbReference type="ARBA" id="ARBA00022737"/>
    </source>
</evidence>
<evidence type="ECO:0000256" key="2">
    <source>
        <dbReference type="ARBA" id="ARBA00022664"/>
    </source>
</evidence>
<dbReference type="InterPro" id="IPR012677">
    <property type="entry name" value="Nucleotide-bd_a/b_plait_sf"/>
</dbReference>
<evidence type="ECO:0000256" key="6">
    <source>
        <dbReference type="PROSITE-ProRule" id="PRU00176"/>
    </source>
</evidence>
<accession>A0A023B9F8</accession>
<dbReference type="GO" id="GO:0006397">
    <property type="term" value="P:mRNA processing"/>
    <property type="evidence" value="ECO:0007669"/>
    <property type="project" value="UniProtKB-KW"/>
</dbReference>
<comment type="caution">
    <text evidence="9">The sequence shown here is derived from an EMBL/GenBank/DDBJ whole genome shotgun (WGS) entry which is preliminary data.</text>
</comment>
<keyword evidence="5" id="KW-0539">Nucleus</keyword>
<feature type="domain" description="RRM" evidence="8">
    <location>
        <begin position="107"/>
        <end position="183"/>
    </location>
</feature>
<sequence length="262" mass="30565">MNVCIQRDIPADELAVEFEKIGKVLDINIKKTVSDESYAFVHFADKTSAAQAVKELDNIEIAGKNVRVELPLEKRPYRSVPPPRSKAPLSHDVARRPKLDRSRRGTYAIHVSGLPASGSWQDLKDHFREGGECVYADVGRDGSGVVEYPTLEEARHAIRVCRGLTFTSHQGESSRIRLQLGDDRRDDRRLSDDRRDYDPRDYDARDHDRRDDMRDRRDDMRDRRDDWDRGRDDRRDDDRRPPRGEPYGRRPPPRRRDRSPPR</sequence>
<protein>
    <submittedName>
        <fullName evidence="9">RNA recognition motif protein</fullName>
    </submittedName>
</protein>
<evidence type="ECO:0000259" key="8">
    <source>
        <dbReference type="PROSITE" id="PS50102"/>
    </source>
</evidence>
<dbReference type="InterPro" id="IPR050374">
    <property type="entry name" value="RRT5_SRSF_SR"/>
</dbReference>
<dbReference type="GO" id="GO:0003729">
    <property type="term" value="F:mRNA binding"/>
    <property type="evidence" value="ECO:0007669"/>
    <property type="project" value="TreeGrafter"/>
</dbReference>
<dbReference type="PROSITE" id="PS50102">
    <property type="entry name" value="RRM"/>
    <property type="match status" value="2"/>
</dbReference>
<dbReference type="InterPro" id="IPR000504">
    <property type="entry name" value="RRM_dom"/>
</dbReference>
<dbReference type="VEuPathDB" id="CryptoDB:GNI_050010"/>
<feature type="domain" description="RRM" evidence="8">
    <location>
        <begin position="1"/>
        <end position="73"/>
    </location>
</feature>
<evidence type="ECO:0000256" key="7">
    <source>
        <dbReference type="SAM" id="MobiDB-lite"/>
    </source>
</evidence>
<dbReference type="GO" id="GO:0005634">
    <property type="term" value="C:nucleus"/>
    <property type="evidence" value="ECO:0007669"/>
    <property type="project" value="UniProtKB-SubCell"/>
</dbReference>
<dbReference type="eggNOG" id="KOG0105">
    <property type="taxonomic scope" value="Eukaryota"/>
</dbReference>
<evidence type="ECO:0000313" key="10">
    <source>
        <dbReference type="Proteomes" id="UP000019763"/>
    </source>
</evidence>
<dbReference type="EMBL" id="AFNH02000385">
    <property type="protein sequence ID" value="EZG72951.1"/>
    <property type="molecule type" value="Genomic_DNA"/>
</dbReference>
<reference evidence="9" key="1">
    <citation type="submission" date="2013-12" db="EMBL/GenBank/DDBJ databases">
        <authorList>
            <person name="Omoto C.K."/>
            <person name="Sibley D."/>
            <person name="Venepally P."/>
            <person name="Hadjithomas M."/>
            <person name="Karamycheva S."/>
            <person name="Brunk B."/>
            <person name="Roos D."/>
            <person name="Caler E."/>
            <person name="Lorenzi H."/>
        </authorList>
    </citation>
    <scope>NUCLEOTIDE SEQUENCE</scope>
</reference>
<feature type="compositionally biased region" description="Basic residues" evidence="7">
    <location>
        <begin position="251"/>
        <end position="262"/>
    </location>
</feature>
<dbReference type="PANTHER" id="PTHR23003">
    <property type="entry name" value="RNA RECOGNITION MOTIF RRM DOMAIN CONTAINING PROTEIN"/>
    <property type="match status" value="1"/>
</dbReference>